<evidence type="ECO:0000256" key="2">
    <source>
        <dbReference type="SAM" id="SignalP"/>
    </source>
</evidence>
<dbReference type="STRING" id="1547922.ISF6_5392"/>
<keyword evidence="2" id="KW-0732">Signal</keyword>
<evidence type="ECO:0000313" key="4">
    <source>
        <dbReference type="Proteomes" id="UP000037660"/>
    </source>
</evidence>
<dbReference type="EMBL" id="BBYR01000009">
    <property type="protein sequence ID" value="GAP34684.1"/>
    <property type="molecule type" value="Genomic_DNA"/>
</dbReference>
<feature type="chain" id="PRO_5005513467" description="Porin" evidence="2">
    <location>
        <begin position="25"/>
        <end position="460"/>
    </location>
</feature>
<dbReference type="OrthoDB" id="8595088at2"/>
<dbReference type="SUPFAM" id="SSF56935">
    <property type="entry name" value="Porins"/>
    <property type="match status" value="1"/>
</dbReference>
<dbReference type="AlphaFoldDB" id="A0A0K8NWN2"/>
<evidence type="ECO:0008006" key="5">
    <source>
        <dbReference type="Google" id="ProtNLM"/>
    </source>
</evidence>
<dbReference type="InterPro" id="IPR021485">
    <property type="entry name" value="DUF3138"/>
</dbReference>
<sequence length="460" mass="49768">MKHVFRLSTLGVALAAAWPLGAAAQSNEALLKELQALKARVEQLEGKLKDAEAKLPPAGAQWGMTPEQAAELNRVVVKSEALEDARDSAGFKGLKISGWADPTYIWNRNTRTSGFQFLNAVSDGGYAYDNSYFGSATIDFQKEMENGTRWRLTLSPQRGVGAVVDGKSIVQEASVSVPLGEPTTRLIAGQIPDWSGYEYQQPMLNKLVTHNLLYDFTLPTAYTGVGFELTSGKWLGKVVVANMNATKRNPREKTPVIAYRVDYSRGEYQGFGFAGVHGKAANFRGDDVNPITGDPYNTRDTVVNLFEVDAYFIRGDLTLQGQVGVGMQKQAAITADPVTGALRDSRWAGVSVLGAYRFTPRLEGIVRADYISNKKNGGGLLGYGFADPVNGIGPDPAGDPEVGANRTALSLGLGYVLDENTSIKAEYRLDRASQPVFLDVKSGVLRKSNQVFGASVVVHF</sequence>
<feature type="signal peptide" evidence="2">
    <location>
        <begin position="1"/>
        <end position="24"/>
    </location>
</feature>
<feature type="coiled-coil region" evidence="1">
    <location>
        <begin position="20"/>
        <end position="54"/>
    </location>
</feature>
<evidence type="ECO:0000256" key="1">
    <source>
        <dbReference type="SAM" id="Coils"/>
    </source>
</evidence>
<keyword evidence="1" id="KW-0175">Coiled coil</keyword>
<keyword evidence="4" id="KW-1185">Reference proteome</keyword>
<protein>
    <recommendedName>
        <fullName evidence="5">Porin</fullName>
    </recommendedName>
</protein>
<proteinExistence type="predicted"/>
<accession>A0A0K8NWN2</accession>
<dbReference type="RefSeq" id="WP_054018804.1">
    <property type="nucleotide sequence ID" value="NZ_BBYR01000009.1"/>
</dbReference>
<reference evidence="4" key="1">
    <citation type="submission" date="2015-07" db="EMBL/GenBank/DDBJ databases">
        <title>Discovery of a poly(ethylene terephthalate assimilation.</title>
        <authorList>
            <person name="Yoshida S."/>
            <person name="Hiraga K."/>
            <person name="Takehana T."/>
            <person name="Taniguchi I."/>
            <person name="Yamaji H."/>
            <person name="Maeda Y."/>
            <person name="Toyohara K."/>
            <person name="Miyamoto K."/>
            <person name="Kimura Y."/>
            <person name="Oda K."/>
        </authorList>
    </citation>
    <scope>NUCLEOTIDE SEQUENCE [LARGE SCALE GENOMIC DNA]</scope>
    <source>
        <strain evidence="4">NBRC 110686 / TISTR 2288 / 201-F6</strain>
    </source>
</reference>
<dbReference type="Pfam" id="PF11336">
    <property type="entry name" value="DUF3138"/>
    <property type="match status" value="1"/>
</dbReference>
<gene>
    <name evidence="3" type="ORF">ISF6_5392</name>
</gene>
<name>A0A0K8NWN2_PISS1</name>
<organism evidence="3 4">
    <name type="scientific">Piscinibacter sakaiensis</name>
    <name type="common">Ideonella sakaiensis</name>
    <dbReference type="NCBI Taxonomy" id="1547922"/>
    <lineage>
        <taxon>Bacteria</taxon>
        <taxon>Pseudomonadati</taxon>
        <taxon>Pseudomonadota</taxon>
        <taxon>Betaproteobacteria</taxon>
        <taxon>Burkholderiales</taxon>
        <taxon>Sphaerotilaceae</taxon>
        <taxon>Piscinibacter</taxon>
    </lineage>
</organism>
<dbReference type="Proteomes" id="UP000037660">
    <property type="component" value="Unassembled WGS sequence"/>
</dbReference>
<reference evidence="3 4" key="2">
    <citation type="journal article" date="2016" name="Science">
        <title>A bacterium that degrades and assimilates poly(ethylene terephthalate).</title>
        <authorList>
            <person name="Yoshida S."/>
            <person name="Hiraga K."/>
            <person name="Takehana T."/>
            <person name="Taniguchi I."/>
            <person name="Yamaji H."/>
            <person name="Maeda Y."/>
            <person name="Toyohara K."/>
            <person name="Miyamoto K."/>
            <person name="Kimura Y."/>
            <person name="Oda K."/>
        </authorList>
    </citation>
    <scope>NUCLEOTIDE SEQUENCE [LARGE SCALE GENOMIC DNA]</scope>
    <source>
        <strain evidence="4">NBRC 110686 / TISTR 2288 / 201-F6</strain>
    </source>
</reference>
<comment type="caution">
    <text evidence="3">The sequence shown here is derived from an EMBL/GenBank/DDBJ whole genome shotgun (WGS) entry which is preliminary data.</text>
</comment>
<evidence type="ECO:0000313" key="3">
    <source>
        <dbReference type="EMBL" id="GAP34684.1"/>
    </source>
</evidence>